<dbReference type="AlphaFoldDB" id="A0A8C7WYL7"/>
<keyword evidence="4" id="KW-0813">Transport</keyword>
<feature type="disulfide bond" evidence="7">
    <location>
        <begin position="406"/>
        <end position="603"/>
    </location>
</feature>
<comment type="subunit">
    <text evidence="1 4">Monomer.</text>
</comment>
<dbReference type="Gene3D" id="3.40.190.10">
    <property type="entry name" value="Periplasmic binding protein-like II"/>
    <property type="match status" value="4"/>
</dbReference>
<dbReference type="PRINTS" id="PR00422">
    <property type="entry name" value="TRANSFERRIN"/>
</dbReference>
<dbReference type="GO" id="GO:0006826">
    <property type="term" value="P:iron ion transport"/>
    <property type="evidence" value="ECO:0007669"/>
    <property type="project" value="UniProtKB-KW"/>
</dbReference>
<feature type="disulfide bond" evidence="7">
    <location>
        <begin position="378"/>
        <end position="461"/>
    </location>
</feature>
<evidence type="ECO:0000313" key="10">
    <source>
        <dbReference type="Proteomes" id="UP000694383"/>
    </source>
</evidence>
<reference evidence="9" key="1">
    <citation type="submission" date="2025-08" db="UniProtKB">
        <authorList>
            <consortium name="Ensembl"/>
        </authorList>
    </citation>
    <scope>IDENTIFICATION</scope>
</reference>
<evidence type="ECO:0000259" key="8">
    <source>
        <dbReference type="PROSITE" id="PS51408"/>
    </source>
</evidence>
<sequence length="613" mass="67487">MRQMGLAVISETFILPPVRFIASGFRINLFSCASRGRVSRSVYRGSCSDALWDLFCFLVLTGSLVEVSGFFSASCCPGAAAMSPALCTLCRGQKSFNPQKNYHCETSQNEPFYSNQGALRCLRSGAGDVAFVDHLALESIDGSDREMFRLLCPDGTQAPVSRYRSCNLGRGPGGAVVTRYNFRKVARKFLLAVQLMFGRHGRERQRFQLFSSDAFGESDLLFRDPTHKLAVVPDDMDVSQVLGLDYVALLKGLGHEGSSLEDSVMRWCCISHAEQKKCEQWALSIKSDPLVCIRAASMRDCIEKIKRNEVDAVSLDATHSYIAGKCGLVPVVTEYYGILMGLFCCFCPSDLPSLVAVALAKRSSRNVFMGNLEGRRSCHSYLYSPAGWLLPYRHALSPTHNGSSSCDPTRVYKEVFWKGCLPGSVGNLCKVCMGGTGEAATKRCTDNHNERYYGNMGALRCLVGDPNGKSYGDVAFLEQHNLLANILSLSSGGWAQGWTSSDFELLCGDGRRAALSEWESCNLGVIPPNTIMTRPVLAARVYDLLMKSQVRSVSFKLFESEQFGESDLLFKDATNCFVHTSHMDLRSILGEEFHSHLENVFNCTHSGEATAAQ</sequence>
<evidence type="ECO:0000256" key="5">
    <source>
        <dbReference type="PIRSR" id="PIRSR002549-2"/>
    </source>
</evidence>
<dbReference type="GO" id="GO:0005769">
    <property type="term" value="C:early endosome"/>
    <property type="evidence" value="ECO:0007669"/>
    <property type="project" value="TreeGrafter"/>
</dbReference>
<evidence type="ECO:0000256" key="7">
    <source>
        <dbReference type="PIRSR" id="PIRSR002549-4"/>
    </source>
</evidence>
<dbReference type="Ensembl" id="ENSOSIT00000005285.1">
    <property type="protein sequence ID" value="ENSOSIP00000004945.1"/>
    <property type="gene ID" value="ENSOSIG00000003370.1"/>
</dbReference>
<comment type="subcellular location">
    <subcellularLocation>
        <location evidence="4">Secreted</location>
    </subcellularLocation>
</comment>
<comment type="similarity">
    <text evidence="4">Belongs to the transferrin family.</text>
</comment>
<keyword evidence="3 7" id="KW-1015">Disulfide bond</keyword>
<feature type="domain" description="Transferrin-like" evidence="8">
    <location>
        <begin position="265"/>
        <end position="602"/>
    </location>
</feature>
<feature type="disulfide bond" evidence="7">
    <location>
        <begin position="152"/>
        <end position="166"/>
    </location>
</feature>
<feature type="binding site" evidence="5">
    <location>
        <position position="386"/>
    </location>
    <ligand>
        <name>hydrogencarbonate</name>
        <dbReference type="ChEBI" id="CHEBI:17544"/>
        <label>1</label>
    </ligand>
</feature>
<protein>
    <recommendedName>
        <fullName evidence="4">Serotransferrin</fullName>
    </recommendedName>
</protein>
<keyword evidence="2" id="KW-0677">Repeat</keyword>
<dbReference type="InterPro" id="IPR001156">
    <property type="entry name" value="Transferrin-like_dom"/>
</dbReference>
<feature type="binding site" evidence="6">
    <location>
        <position position="316"/>
    </location>
    <ligand>
        <name>Fe(3+)</name>
        <dbReference type="ChEBI" id="CHEBI:29034"/>
        <label>1</label>
    </ligand>
</feature>
<dbReference type="PIRSF" id="PIRSF002549">
    <property type="entry name" value="Transferrin"/>
    <property type="match status" value="1"/>
</dbReference>
<feature type="domain" description="Transferrin-like" evidence="8">
    <location>
        <begin position="1"/>
        <end position="255"/>
    </location>
</feature>
<dbReference type="GeneTree" id="ENSGT00940000154388"/>
<evidence type="ECO:0000256" key="1">
    <source>
        <dbReference type="ARBA" id="ARBA00011245"/>
    </source>
</evidence>
<feature type="disulfide bond" evidence="7">
    <location>
        <begin position="347"/>
        <end position="576"/>
    </location>
</feature>
<dbReference type="GO" id="GO:0046872">
    <property type="term" value="F:metal ion binding"/>
    <property type="evidence" value="ECO:0007669"/>
    <property type="project" value="UniProtKB-KW"/>
</dbReference>
<evidence type="ECO:0000313" key="9">
    <source>
        <dbReference type="Ensembl" id="ENSOSIP00000004945.1"/>
    </source>
</evidence>
<dbReference type="GO" id="GO:0005615">
    <property type="term" value="C:extracellular space"/>
    <property type="evidence" value="ECO:0007669"/>
    <property type="project" value="InterPro"/>
</dbReference>
<keyword evidence="4" id="KW-0410">Iron transport</keyword>
<comment type="function">
    <text evidence="4">Transferrins are iron binding transport proteins which bind Fe(3+) ion in association with the binding of an anion, usually bicarbonate.</text>
</comment>
<accession>A0A8C7WYL7</accession>
<dbReference type="SUPFAM" id="SSF53850">
    <property type="entry name" value="Periplasmic binding protein-like II"/>
    <property type="match status" value="2"/>
</dbReference>
<dbReference type="GO" id="GO:0005886">
    <property type="term" value="C:plasma membrane"/>
    <property type="evidence" value="ECO:0007669"/>
    <property type="project" value="TreeGrafter"/>
</dbReference>
<dbReference type="Proteomes" id="UP000694383">
    <property type="component" value="Unplaced"/>
</dbReference>
<dbReference type="SMART" id="SM00094">
    <property type="entry name" value="TR_FER"/>
    <property type="match status" value="2"/>
</dbReference>
<dbReference type="PANTHER" id="PTHR11485:SF28">
    <property type="entry name" value="OVOTRANSFERRIN"/>
    <property type="match status" value="1"/>
</dbReference>
<evidence type="ECO:0000256" key="2">
    <source>
        <dbReference type="ARBA" id="ARBA00022737"/>
    </source>
</evidence>
<feature type="disulfide bond" evidence="7">
    <location>
        <begin position="75"/>
        <end position="90"/>
    </location>
</feature>
<keyword evidence="4" id="KW-0406">Ion transport</keyword>
<proteinExistence type="inferred from homology"/>
<keyword evidence="4 6" id="KW-0479">Metal-binding</keyword>
<feature type="disulfide bond" evidence="7">
    <location>
        <begin position="87"/>
        <end position="104"/>
    </location>
</feature>
<dbReference type="PANTHER" id="PTHR11485">
    <property type="entry name" value="TRANSFERRIN"/>
    <property type="match status" value="1"/>
</dbReference>
<evidence type="ECO:0000256" key="3">
    <source>
        <dbReference type="ARBA" id="ARBA00023157"/>
    </source>
</evidence>
<evidence type="ECO:0000256" key="4">
    <source>
        <dbReference type="PIRNR" id="PIRNR002549"/>
    </source>
</evidence>
<feature type="disulfide bond" evidence="7">
    <location>
        <begin position="429"/>
        <end position="444"/>
    </location>
</feature>
<evidence type="ECO:0000256" key="6">
    <source>
        <dbReference type="PIRSR" id="PIRSR002549-3"/>
    </source>
</evidence>
<dbReference type="PROSITE" id="PS51408">
    <property type="entry name" value="TRANSFERRIN_LIKE_4"/>
    <property type="match status" value="2"/>
</dbReference>
<feature type="disulfide bond" evidence="7">
    <location>
        <begin position="420"/>
        <end position="432"/>
    </location>
</feature>
<feature type="disulfide bond" evidence="7">
    <location>
        <begin position="268"/>
        <end position="301"/>
    </location>
</feature>
<dbReference type="Pfam" id="PF00405">
    <property type="entry name" value="Transferrin"/>
    <property type="match status" value="2"/>
</dbReference>
<feature type="binding site" evidence="5">
    <location>
        <position position="387"/>
    </location>
    <ligand>
        <name>hydrogencarbonate</name>
        <dbReference type="ChEBI" id="CHEBI:17544"/>
        <label>1</label>
    </ligand>
</feature>
<keyword evidence="4 6" id="KW-0408">Iron</keyword>
<reference evidence="9" key="2">
    <citation type="submission" date="2025-09" db="UniProtKB">
        <authorList>
            <consortium name="Ensembl"/>
        </authorList>
    </citation>
    <scope>IDENTIFICATION</scope>
</reference>
<feature type="disulfide bond" evidence="7">
    <location>
        <begin position="507"/>
        <end position="521"/>
    </location>
</feature>
<keyword evidence="10" id="KW-1185">Reference proteome</keyword>
<organism evidence="9 10">
    <name type="scientific">Oryzias sinensis</name>
    <name type="common">Chinese medaka</name>
    <dbReference type="NCBI Taxonomy" id="183150"/>
    <lineage>
        <taxon>Eukaryota</taxon>
        <taxon>Metazoa</taxon>
        <taxon>Chordata</taxon>
        <taxon>Craniata</taxon>
        <taxon>Vertebrata</taxon>
        <taxon>Euteleostomi</taxon>
        <taxon>Actinopterygii</taxon>
        <taxon>Neopterygii</taxon>
        <taxon>Teleostei</taxon>
        <taxon>Neoteleostei</taxon>
        <taxon>Acanthomorphata</taxon>
        <taxon>Ovalentaria</taxon>
        <taxon>Atherinomorphae</taxon>
        <taxon>Beloniformes</taxon>
        <taxon>Adrianichthyidae</taxon>
        <taxon>Oryziinae</taxon>
        <taxon>Oryzias</taxon>
    </lineage>
</organism>
<feature type="disulfide bond" evidence="7">
    <location>
        <begin position="278"/>
        <end position="292"/>
    </location>
</feature>
<dbReference type="GO" id="GO:0055037">
    <property type="term" value="C:recycling endosome"/>
    <property type="evidence" value="ECO:0007669"/>
    <property type="project" value="TreeGrafter"/>
</dbReference>
<keyword evidence="4" id="KW-0964">Secreted</keyword>
<dbReference type="InterPro" id="IPR016357">
    <property type="entry name" value="Transferrin"/>
</dbReference>
<name>A0A8C7WYL7_9TELE</name>